<keyword evidence="3" id="KW-1185">Reference proteome</keyword>
<accession>A0ABY8U5J3</accession>
<dbReference type="EMBL" id="CP126213">
    <property type="protein sequence ID" value="WIA15722.1"/>
    <property type="molecule type" value="Genomic_DNA"/>
</dbReference>
<dbReference type="Proteomes" id="UP001244341">
    <property type="component" value="Chromosome 6b"/>
</dbReference>
<evidence type="ECO:0000313" key="3">
    <source>
        <dbReference type="Proteomes" id="UP001244341"/>
    </source>
</evidence>
<evidence type="ECO:0000313" key="2">
    <source>
        <dbReference type="EMBL" id="WIA15722.1"/>
    </source>
</evidence>
<feature type="region of interest" description="Disordered" evidence="1">
    <location>
        <begin position="285"/>
        <end position="318"/>
    </location>
</feature>
<protein>
    <submittedName>
        <fullName evidence="2">Uncharacterized protein</fullName>
    </submittedName>
</protein>
<gene>
    <name evidence="2" type="ORF">OEZ85_002342</name>
</gene>
<reference evidence="2 3" key="1">
    <citation type="submission" date="2023-05" db="EMBL/GenBank/DDBJ databases">
        <title>A 100% complete, gapless, phased diploid assembly of the Scenedesmus obliquus UTEX 3031 genome.</title>
        <authorList>
            <person name="Biondi T.C."/>
            <person name="Hanschen E.R."/>
            <person name="Kwon T."/>
            <person name="Eng W."/>
            <person name="Kruse C.P.S."/>
            <person name="Koehler S.I."/>
            <person name="Kunde Y."/>
            <person name="Gleasner C.D."/>
            <person name="You Mak K.T."/>
            <person name="Polle J."/>
            <person name="Hovde B.T."/>
            <person name="Starkenburg S.R."/>
        </authorList>
    </citation>
    <scope>NUCLEOTIDE SEQUENCE [LARGE SCALE GENOMIC DNA]</scope>
    <source>
        <strain evidence="2 3">DOE0152z</strain>
    </source>
</reference>
<name>A0ABY8U5J3_TETOB</name>
<organism evidence="2 3">
    <name type="scientific">Tetradesmus obliquus</name>
    <name type="common">Green alga</name>
    <name type="synonym">Acutodesmus obliquus</name>
    <dbReference type="NCBI Taxonomy" id="3088"/>
    <lineage>
        <taxon>Eukaryota</taxon>
        <taxon>Viridiplantae</taxon>
        <taxon>Chlorophyta</taxon>
        <taxon>core chlorophytes</taxon>
        <taxon>Chlorophyceae</taxon>
        <taxon>CS clade</taxon>
        <taxon>Sphaeropleales</taxon>
        <taxon>Scenedesmaceae</taxon>
        <taxon>Tetradesmus</taxon>
    </lineage>
</organism>
<proteinExistence type="predicted"/>
<feature type="compositionally biased region" description="Gly residues" evidence="1">
    <location>
        <begin position="292"/>
        <end position="307"/>
    </location>
</feature>
<sequence length="344" mass="36539">MDTFGDVDALLAQMDAELPATAAALEGATEVPQQPAPAAATPAPAIGQPALAEQPAAAAAVPAGQPAAAAPAQQAPAMPCRDDILAAMQVINILDSQGIYHVSAAQLHLAQRVFKACLDAATPLTEEQDQLVAKAMQHAHMTELLSGEHAQQRVNDKQFHHHIREEVKFLQANEGRPSVDGADSTTVAKLLAASGTDPQLLRLISKPECFTGSENSKSVRTWFSSVENWLDTVDCKPQYKVKVDALYLREPLNQAMQKKRTHPYGAATNRLNFLKEKYGKAAEVGANKPAGKGHGNGANGNGSGNGKNGNSQYVPKSVKDARSAAGQCIQCGSSSHKKCDNWRR</sequence>
<evidence type="ECO:0000256" key="1">
    <source>
        <dbReference type="SAM" id="MobiDB-lite"/>
    </source>
</evidence>